<comment type="caution">
    <text evidence="8">The sequence shown here is derived from an EMBL/GenBank/DDBJ whole genome shotgun (WGS) entry which is preliminary data.</text>
</comment>
<dbReference type="NCBIfam" id="TIGR02227">
    <property type="entry name" value="sigpep_I_bact"/>
    <property type="match status" value="2"/>
</dbReference>
<dbReference type="GO" id="GO:0009003">
    <property type="term" value="F:signal peptidase activity"/>
    <property type="evidence" value="ECO:0007669"/>
    <property type="project" value="UniProtKB-EC"/>
</dbReference>
<organism evidence="8 9">
    <name type="scientific">Thermosipho japonicus</name>
    <dbReference type="NCBI Taxonomy" id="90323"/>
    <lineage>
        <taxon>Bacteria</taxon>
        <taxon>Thermotogati</taxon>
        <taxon>Thermotogota</taxon>
        <taxon>Thermotogae</taxon>
        <taxon>Thermotogales</taxon>
        <taxon>Fervidobacteriaceae</taxon>
        <taxon>Thermosipho</taxon>
    </lineage>
</organism>
<dbReference type="InterPro" id="IPR000223">
    <property type="entry name" value="Pept_S26A_signal_pept_1"/>
</dbReference>
<evidence type="ECO:0000256" key="2">
    <source>
        <dbReference type="ARBA" id="ARBA00009370"/>
    </source>
</evidence>
<dbReference type="AlphaFoldDB" id="A0A841GHK7"/>
<gene>
    <name evidence="8" type="ORF">HNP65_001575</name>
</gene>
<comment type="similarity">
    <text evidence="2 6">Belongs to the peptidase S26 family.</text>
</comment>
<dbReference type="PANTHER" id="PTHR43390:SF1">
    <property type="entry name" value="CHLOROPLAST PROCESSING PEPTIDASE"/>
    <property type="match status" value="1"/>
</dbReference>
<dbReference type="EC" id="3.4.21.89" evidence="3 6"/>
<proteinExistence type="inferred from homology"/>
<feature type="active site" evidence="5">
    <location>
        <position position="107"/>
    </location>
</feature>
<keyword evidence="6" id="KW-1133">Transmembrane helix</keyword>
<dbReference type="GO" id="GO:0004252">
    <property type="term" value="F:serine-type endopeptidase activity"/>
    <property type="evidence" value="ECO:0007669"/>
    <property type="project" value="InterPro"/>
</dbReference>
<keyword evidence="9" id="KW-1185">Reference proteome</keyword>
<evidence type="ECO:0000256" key="6">
    <source>
        <dbReference type="RuleBase" id="RU362042"/>
    </source>
</evidence>
<dbReference type="Pfam" id="PF10502">
    <property type="entry name" value="Peptidase_S26"/>
    <property type="match status" value="1"/>
</dbReference>
<reference evidence="8 9" key="1">
    <citation type="submission" date="2020-08" db="EMBL/GenBank/DDBJ databases">
        <title>Genomic Encyclopedia of Type Strains, Phase IV (KMG-IV): sequencing the most valuable type-strain genomes for metagenomic binning, comparative biology and taxonomic classification.</title>
        <authorList>
            <person name="Goeker M."/>
        </authorList>
    </citation>
    <scope>NUCLEOTIDE SEQUENCE [LARGE SCALE GENOMIC DNA]</scope>
    <source>
        <strain evidence="8 9">DSM 13481</strain>
    </source>
</reference>
<dbReference type="GO" id="GO:0016020">
    <property type="term" value="C:membrane"/>
    <property type="evidence" value="ECO:0007669"/>
    <property type="project" value="UniProtKB-SubCell"/>
</dbReference>
<dbReference type="CDD" id="cd06530">
    <property type="entry name" value="S26_SPase_I"/>
    <property type="match status" value="1"/>
</dbReference>
<evidence type="ECO:0000256" key="5">
    <source>
        <dbReference type="PIRSR" id="PIRSR600223-1"/>
    </source>
</evidence>
<dbReference type="Proteomes" id="UP000555828">
    <property type="component" value="Unassembled WGS sequence"/>
</dbReference>
<dbReference type="InterPro" id="IPR036286">
    <property type="entry name" value="LexA/Signal_pep-like_sf"/>
</dbReference>
<keyword evidence="6" id="KW-0645">Protease</keyword>
<sequence length="290" mass="33729">MKKSPKEIAKEVVITLLYAIVAATIIRLFVFETMLVPTGSMIPTINIGDRLFIEKITYQAREPEIGEIVVFWTPFRDERAEQMLRAFDKFMDLFAPSKFKGHVKYVKRLVAKEGDIITLKNVDGNWKLFVNGKIPENLKNVNYQPDGIFKYPNLWKYLDQASRLRDNKTEYRNFLYNIALNNGTELANTIFSIIGGMDPVPYGIPYHEYVDEYLKPKNIDFDDYVWTENGEVYIKIPKGFYFFMGDNSKESLDSRYFGFVPKEAVIGRPILRIWPFQSFGPVQPLPRLSD</sequence>
<dbReference type="EMBL" id="JACHEX010000004">
    <property type="protein sequence ID" value="MBB6063112.1"/>
    <property type="molecule type" value="Genomic_DNA"/>
</dbReference>
<keyword evidence="4 6" id="KW-0378">Hydrolase</keyword>
<name>A0A841GHK7_9BACT</name>
<evidence type="ECO:0000256" key="3">
    <source>
        <dbReference type="ARBA" id="ARBA00013208"/>
    </source>
</evidence>
<dbReference type="PROSITE" id="PS00761">
    <property type="entry name" value="SPASE_I_3"/>
    <property type="match status" value="1"/>
</dbReference>
<dbReference type="InterPro" id="IPR019758">
    <property type="entry name" value="Pept_S26A_signal_pept_1_CS"/>
</dbReference>
<feature type="transmembrane region" description="Helical" evidence="6">
    <location>
        <begin position="12"/>
        <end position="31"/>
    </location>
</feature>
<evidence type="ECO:0000313" key="9">
    <source>
        <dbReference type="Proteomes" id="UP000555828"/>
    </source>
</evidence>
<evidence type="ECO:0000256" key="4">
    <source>
        <dbReference type="ARBA" id="ARBA00022801"/>
    </source>
</evidence>
<evidence type="ECO:0000256" key="1">
    <source>
        <dbReference type="ARBA" id="ARBA00000677"/>
    </source>
</evidence>
<evidence type="ECO:0000259" key="7">
    <source>
        <dbReference type="Pfam" id="PF10502"/>
    </source>
</evidence>
<dbReference type="PANTHER" id="PTHR43390">
    <property type="entry name" value="SIGNAL PEPTIDASE I"/>
    <property type="match status" value="1"/>
</dbReference>
<protein>
    <recommendedName>
        <fullName evidence="3 6">Signal peptidase I</fullName>
        <ecNumber evidence="3 6">3.4.21.89</ecNumber>
    </recommendedName>
</protein>
<dbReference type="RefSeq" id="WP_184619708.1">
    <property type="nucleotide sequence ID" value="NZ_JACHEX010000004.1"/>
</dbReference>
<feature type="active site" evidence="5">
    <location>
        <position position="40"/>
    </location>
</feature>
<dbReference type="InterPro" id="IPR019533">
    <property type="entry name" value="Peptidase_S26"/>
</dbReference>
<keyword evidence="6" id="KW-0812">Transmembrane</keyword>
<dbReference type="Gene3D" id="2.10.109.10">
    <property type="entry name" value="Umud Fragment, subunit A"/>
    <property type="match status" value="1"/>
</dbReference>
<feature type="domain" description="Peptidase S26" evidence="7">
    <location>
        <begin position="10"/>
        <end position="274"/>
    </location>
</feature>
<dbReference type="PRINTS" id="PR00727">
    <property type="entry name" value="LEADERPTASE"/>
</dbReference>
<dbReference type="GO" id="GO:0006465">
    <property type="term" value="P:signal peptide processing"/>
    <property type="evidence" value="ECO:0007669"/>
    <property type="project" value="InterPro"/>
</dbReference>
<dbReference type="SUPFAM" id="SSF51306">
    <property type="entry name" value="LexA/Signal peptidase"/>
    <property type="match status" value="1"/>
</dbReference>
<comment type="catalytic activity">
    <reaction evidence="1 6">
        <text>Cleavage of hydrophobic, N-terminal signal or leader sequences from secreted and periplasmic proteins.</text>
        <dbReference type="EC" id="3.4.21.89"/>
    </reaction>
</comment>
<keyword evidence="6" id="KW-0472">Membrane</keyword>
<comment type="subcellular location">
    <subcellularLocation>
        <location evidence="6">Membrane</location>
        <topology evidence="6">Single-pass type II membrane protein</topology>
    </subcellularLocation>
</comment>
<evidence type="ECO:0000313" key="8">
    <source>
        <dbReference type="EMBL" id="MBB6063112.1"/>
    </source>
</evidence>
<accession>A0A841GHK7</accession>